<dbReference type="KEGG" id="mff:MFFC18_35350"/>
<reference evidence="1 2" key="1">
    <citation type="submission" date="2019-08" db="EMBL/GenBank/DDBJ databases">
        <title>Deep-cultivation of Planctomycetes and their phenomic and genomic characterization uncovers novel biology.</title>
        <authorList>
            <person name="Wiegand S."/>
            <person name="Jogler M."/>
            <person name="Boedeker C."/>
            <person name="Pinto D."/>
            <person name="Vollmers J."/>
            <person name="Rivas-Marin E."/>
            <person name="Kohn T."/>
            <person name="Peeters S.H."/>
            <person name="Heuer A."/>
            <person name="Rast P."/>
            <person name="Oberbeckmann S."/>
            <person name="Bunk B."/>
            <person name="Jeske O."/>
            <person name="Meyerdierks A."/>
            <person name="Storesund J.E."/>
            <person name="Kallscheuer N."/>
            <person name="Luecker S."/>
            <person name="Lage O.M."/>
            <person name="Pohl T."/>
            <person name="Merkel B.J."/>
            <person name="Hornburger P."/>
            <person name="Mueller R.-W."/>
            <person name="Bruemmer F."/>
            <person name="Labrenz M."/>
            <person name="Spormann A.M."/>
            <person name="Op den Camp H."/>
            <person name="Overmann J."/>
            <person name="Amann R."/>
            <person name="Jetten M.S.M."/>
            <person name="Mascher T."/>
            <person name="Medema M.H."/>
            <person name="Devos D.P."/>
            <person name="Kaster A.-K."/>
            <person name="Ovreas L."/>
            <person name="Rohde M."/>
            <person name="Galperin M.Y."/>
            <person name="Jogler C."/>
        </authorList>
    </citation>
    <scope>NUCLEOTIDE SEQUENCE [LARGE SCALE GENOMIC DNA]</scope>
    <source>
        <strain evidence="1 2">FC18</strain>
    </source>
</reference>
<proteinExistence type="predicted"/>
<sequence>MMSEEELIQLVQRIRGASGCMVDLDGLLGKFEANVQDSTASQWIFESSTGRLMTPEEVVRKAGVKPKP</sequence>
<dbReference type="Proteomes" id="UP000322214">
    <property type="component" value="Chromosome"/>
</dbReference>
<evidence type="ECO:0000313" key="1">
    <source>
        <dbReference type="EMBL" id="QEG23634.1"/>
    </source>
</evidence>
<evidence type="ECO:0000313" key="2">
    <source>
        <dbReference type="Proteomes" id="UP000322214"/>
    </source>
</evidence>
<dbReference type="EMBL" id="CP042912">
    <property type="protein sequence ID" value="QEG23634.1"/>
    <property type="molecule type" value="Genomic_DNA"/>
</dbReference>
<name>A0A5B9PBF9_9BACT</name>
<dbReference type="InterPro" id="IPR035900">
    <property type="entry name" value="Colicin_E_sf"/>
</dbReference>
<dbReference type="AlphaFoldDB" id="A0A5B9PBF9"/>
<gene>
    <name evidence="1" type="ORF">MFFC18_35350</name>
</gene>
<dbReference type="STRING" id="980251.GCA_001642875_04417"/>
<dbReference type="Gene3D" id="1.10.1200.20">
    <property type="entry name" value="Colicin E immunity protein"/>
    <property type="match status" value="1"/>
</dbReference>
<protein>
    <submittedName>
        <fullName evidence="1">Uncharacterized protein</fullName>
    </submittedName>
</protein>
<organism evidence="1 2">
    <name type="scientific">Mariniblastus fucicola</name>
    <dbReference type="NCBI Taxonomy" id="980251"/>
    <lineage>
        <taxon>Bacteria</taxon>
        <taxon>Pseudomonadati</taxon>
        <taxon>Planctomycetota</taxon>
        <taxon>Planctomycetia</taxon>
        <taxon>Pirellulales</taxon>
        <taxon>Pirellulaceae</taxon>
        <taxon>Mariniblastus</taxon>
    </lineage>
</organism>
<accession>A0A5B9PBF9</accession>
<keyword evidence="2" id="KW-1185">Reference proteome</keyword>